<evidence type="ECO:0000313" key="11">
    <source>
        <dbReference type="Proteomes" id="UP000515135"/>
    </source>
</evidence>
<comment type="subcellular location">
    <subcellularLocation>
        <location evidence="1">Nucleus</location>
    </subcellularLocation>
</comment>
<dbReference type="SMART" id="SM00225">
    <property type="entry name" value="BTB"/>
    <property type="match status" value="1"/>
</dbReference>
<accession>A0A6P4YFU7</accession>
<dbReference type="Proteomes" id="UP000515135">
    <property type="component" value="Unplaced"/>
</dbReference>
<dbReference type="InterPro" id="IPR050457">
    <property type="entry name" value="ZnFinger_BTB_dom_contain"/>
</dbReference>
<keyword evidence="5" id="KW-0862">Zinc</keyword>
<proteinExistence type="predicted"/>
<dbReference type="GO" id="GO:0008270">
    <property type="term" value="F:zinc ion binding"/>
    <property type="evidence" value="ECO:0007669"/>
    <property type="project" value="UniProtKB-KW"/>
</dbReference>
<dbReference type="PANTHER" id="PTHR46105">
    <property type="entry name" value="AGAP004733-PA"/>
    <property type="match status" value="1"/>
</dbReference>
<dbReference type="PROSITE" id="PS50097">
    <property type="entry name" value="BTB"/>
    <property type="match status" value="1"/>
</dbReference>
<keyword evidence="9" id="KW-0539">Nucleus</keyword>
<keyword evidence="6" id="KW-0805">Transcription regulation</keyword>
<keyword evidence="7" id="KW-0238">DNA-binding</keyword>
<keyword evidence="3" id="KW-0677">Repeat</keyword>
<evidence type="ECO:0000256" key="4">
    <source>
        <dbReference type="ARBA" id="ARBA00022771"/>
    </source>
</evidence>
<gene>
    <name evidence="12" type="primary">LOC109463474</name>
</gene>
<evidence type="ECO:0000256" key="8">
    <source>
        <dbReference type="ARBA" id="ARBA00023163"/>
    </source>
</evidence>
<dbReference type="PANTHER" id="PTHR46105:SF5">
    <property type="entry name" value="ZINC FINGER AND BTB DOMAIN-CONTAINING PROTEIN 44 ISOFORM X1"/>
    <property type="match status" value="1"/>
</dbReference>
<evidence type="ECO:0000256" key="5">
    <source>
        <dbReference type="ARBA" id="ARBA00022833"/>
    </source>
</evidence>
<protein>
    <submittedName>
        <fullName evidence="12">Zinc finger and BTB domain-containing protein 3-like</fullName>
    </submittedName>
</protein>
<feature type="domain" description="BTB" evidence="10">
    <location>
        <begin position="33"/>
        <end position="99"/>
    </location>
</feature>
<dbReference type="OrthoDB" id="8922241at2759"/>
<dbReference type="SUPFAM" id="SSF54695">
    <property type="entry name" value="POZ domain"/>
    <property type="match status" value="1"/>
</dbReference>
<reference evidence="12" key="1">
    <citation type="submission" date="2025-08" db="UniProtKB">
        <authorList>
            <consortium name="RefSeq"/>
        </authorList>
    </citation>
    <scope>IDENTIFICATION</scope>
    <source>
        <tissue evidence="12">Gonad</tissue>
    </source>
</reference>
<dbReference type="Gene3D" id="3.30.710.10">
    <property type="entry name" value="Potassium Channel Kv1.1, Chain A"/>
    <property type="match status" value="1"/>
</dbReference>
<keyword evidence="2" id="KW-0479">Metal-binding</keyword>
<keyword evidence="8" id="KW-0804">Transcription</keyword>
<dbReference type="GO" id="GO:0000978">
    <property type="term" value="F:RNA polymerase II cis-regulatory region sequence-specific DNA binding"/>
    <property type="evidence" value="ECO:0007669"/>
    <property type="project" value="TreeGrafter"/>
</dbReference>
<evidence type="ECO:0000256" key="1">
    <source>
        <dbReference type="ARBA" id="ARBA00004123"/>
    </source>
</evidence>
<keyword evidence="11" id="KW-1185">Reference proteome</keyword>
<sequence>MATASHIIDIPFQEQERRLLTQLKTMRDQDQLCDMTIRVGTREFRCHQAVLAASSAHFRSVFIQGALSFPKILDLTFTSADVFSIILDFVYTASLKCPANVLPQVLQAAKVLEIHTLVDHLLLFSAAFEDGNNTCTSNEEMAQSSLTNSAELLAESCRNLPEVSVQSTCTNLPVPAGQPTCTNLPVHTGQRACTNLPVPAGQPTCKDIHVPVSSSGDPTCTISPELSPQPCTDLPVPAGQPTCTTVPVLTGQPTCKDLPVPAGQPTCANLPVPAGQPTCTTVPVLTGQPTCKNLPVPAGQPTCTNVPLPVPSGVHTPVSTPDSGVQDHVVVKQEEQEYEQEEVGQWSEDCHQEEESMVRQITELRAEVIYLRQQLRTAIGDPQQLRTAIGDPQQGATAVGDQQQIIRTVKRPLGCLRKSLLSNVDCSNNMYDVISFGSL</sequence>
<evidence type="ECO:0000256" key="9">
    <source>
        <dbReference type="ARBA" id="ARBA00023242"/>
    </source>
</evidence>
<dbReference type="Pfam" id="PF00651">
    <property type="entry name" value="BTB"/>
    <property type="match status" value="1"/>
</dbReference>
<dbReference type="InterPro" id="IPR000210">
    <property type="entry name" value="BTB/POZ_dom"/>
</dbReference>
<dbReference type="RefSeq" id="XP_019615871.1">
    <property type="nucleotide sequence ID" value="XM_019760312.1"/>
</dbReference>
<evidence type="ECO:0000313" key="12">
    <source>
        <dbReference type="RefSeq" id="XP_019615871.1"/>
    </source>
</evidence>
<evidence type="ECO:0000256" key="2">
    <source>
        <dbReference type="ARBA" id="ARBA00022723"/>
    </source>
</evidence>
<evidence type="ECO:0000256" key="7">
    <source>
        <dbReference type="ARBA" id="ARBA00023125"/>
    </source>
</evidence>
<evidence type="ECO:0000259" key="10">
    <source>
        <dbReference type="PROSITE" id="PS50097"/>
    </source>
</evidence>
<dbReference type="KEGG" id="bbel:109463474"/>
<evidence type="ECO:0000256" key="3">
    <source>
        <dbReference type="ARBA" id="ARBA00022737"/>
    </source>
</evidence>
<dbReference type="InterPro" id="IPR011333">
    <property type="entry name" value="SKP1/BTB/POZ_sf"/>
</dbReference>
<dbReference type="AlphaFoldDB" id="A0A6P4YFU7"/>
<name>A0A6P4YFU7_BRABE</name>
<evidence type="ECO:0000256" key="6">
    <source>
        <dbReference type="ARBA" id="ARBA00023015"/>
    </source>
</evidence>
<dbReference type="GO" id="GO:0000981">
    <property type="term" value="F:DNA-binding transcription factor activity, RNA polymerase II-specific"/>
    <property type="evidence" value="ECO:0007669"/>
    <property type="project" value="TreeGrafter"/>
</dbReference>
<dbReference type="GeneID" id="109463474"/>
<organism evidence="11 12">
    <name type="scientific">Branchiostoma belcheri</name>
    <name type="common">Amphioxus</name>
    <dbReference type="NCBI Taxonomy" id="7741"/>
    <lineage>
        <taxon>Eukaryota</taxon>
        <taxon>Metazoa</taxon>
        <taxon>Chordata</taxon>
        <taxon>Cephalochordata</taxon>
        <taxon>Leptocardii</taxon>
        <taxon>Amphioxiformes</taxon>
        <taxon>Branchiostomatidae</taxon>
        <taxon>Branchiostoma</taxon>
    </lineage>
</organism>
<dbReference type="GO" id="GO:0005634">
    <property type="term" value="C:nucleus"/>
    <property type="evidence" value="ECO:0007669"/>
    <property type="project" value="UniProtKB-SubCell"/>
</dbReference>
<keyword evidence="4" id="KW-0863">Zinc-finger</keyword>